<gene>
    <name evidence="12" type="primary">LOC100372083</name>
</gene>
<evidence type="ECO:0000256" key="5">
    <source>
        <dbReference type="ARBA" id="ARBA00023001"/>
    </source>
</evidence>
<keyword evidence="5" id="KW-0136">Cellulose degradation</keyword>
<dbReference type="Proteomes" id="UP000694865">
    <property type="component" value="Unplaced"/>
</dbReference>
<name>A0ABM0MKJ1_SACKO</name>
<dbReference type="InterPro" id="IPR001701">
    <property type="entry name" value="Glyco_hydro_9"/>
</dbReference>
<keyword evidence="4" id="KW-0378">Hydrolase</keyword>
<comment type="similarity">
    <text evidence="2">Belongs to the glycosyl hydrolase 9 (cellulase E) family.</text>
</comment>
<dbReference type="SUPFAM" id="SSF48208">
    <property type="entry name" value="Six-hairpin glycosidases"/>
    <property type="match status" value="1"/>
</dbReference>
<keyword evidence="9" id="KW-0732">Signal</keyword>
<dbReference type="Gene3D" id="1.50.10.10">
    <property type="match status" value="1"/>
</dbReference>
<proteinExistence type="inferred from homology"/>
<dbReference type="RefSeq" id="XP_006820532.1">
    <property type="nucleotide sequence ID" value="XM_006820469.1"/>
</dbReference>
<dbReference type="GeneID" id="100372083"/>
<evidence type="ECO:0000313" key="12">
    <source>
        <dbReference type="RefSeq" id="XP_006820532.1"/>
    </source>
</evidence>
<sequence>MRLDLLVLVLAFSYICASTLGGISKVERSVGEPADNSTCENPPECIHGDLNQTTCDCTCEPGRTNPLCDEYDYELVLKKSLLFYETQRSGHLPNNNRIPYRGDSATSDVDNDGNNMTGGYYDAGDHMKVTSTIAFSMTLISWGLIHFTESYKNPGYYNRALDCIKWGTDYLLKTLTKDLVVVIGNNTQDHSYWGRPEDMTMARPACHASPADKPTSEAMLTSAALSAASIVFKNKDPAYSDELLLAAKSVYNMYRSSLGFFNHLCEGGYT</sequence>
<dbReference type="InterPro" id="IPR008928">
    <property type="entry name" value="6-hairpin_glycosidase_sf"/>
</dbReference>
<evidence type="ECO:0000313" key="11">
    <source>
        <dbReference type="Proteomes" id="UP000694865"/>
    </source>
</evidence>
<accession>A0ABM0MKJ1</accession>
<keyword evidence="6" id="KW-0119">Carbohydrate metabolism</keyword>
<evidence type="ECO:0000259" key="10">
    <source>
        <dbReference type="Pfam" id="PF00759"/>
    </source>
</evidence>
<dbReference type="PANTHER" id="PTHR22298">
    <property type="entry name" value="ENDO-1,4-BETA-GLUCANASE"/>
    <property type="match status" value="1"/>
</dbReference>
<evidence type="ECO:0000256" key="6">
    <source>
        <dbReference type="ARBA" id="ARBA00023277"/>
    </source>
</evidence>
<dbReference type="Pfam" id="PF00759">
    <property type="entry name" value="Glyco_hydro_9"/>
    <property type="match status" value="1"/>
</dbReference>
<feature type="signal peptide" evidence="9">
    <location>
        <begin position="1"/>
        <end position="17"/>
    </location>
</feature>
<evidence type="ECO:0000256" key="8">
    <source>
        <dbReference type="ARBA" id="ARBA00023326"/>
    </source>
</evidence>
<keyword evidence="11" id="KW-1185">Reference proteome</keyword>
<protein>
    <recommendedName>
        <fullName evidence="3">cellulase</fullName>
        <ecNumber evidence="3">3.2.1.4</ecNumber>
    </recommendedName>
</protein>
<reference evidence="12" key="1">
    <citation type="submission" date="2025-08" db="UniProtKB">
        <authorList>
            <consortium name="RefSeq"/>
        </authorList>
    </citation>
    <scope>IDENTIFICATION</scope>
    <source>
        <tissue evidence="12">Testes</tissue>
    </source>
</reference>
<evidence type="ECO:0000256" key="9">
    <source>
        <dbReference type="SAM" id="SignalP"/>
    </source>
</evidence>
<evidence type="ECO:0000256" key="2">
    <source>
        <dbReference type="ARBA" id="ARBA00007072"/>
    </source>
</evidence>
<comment type="catalytic activity">
    <reaction evidence="1">
        <text>Endohydrolysis of (1-&gt;4)-beta-D-glucosidic linkages in cellulose, lichenin and cereal beta-D-glucans.</text>
        <dbReference type="EC" id="3.2.1.4"/>
    </reaction>
</comment>
<evidence type="ECO:0000256" key="3">
    <source>
        <dbReference type="ARBA" id="ARBA00012601"/>
    </source>
</evidence>
<organism evidence="11 12">
    <name type="scientific">Saccoglossus kowalevskii</name>
    <name type="common">Acorn worm</name>
    <dbReference type="NCBI Taxonomy" id="10224"/>
    <lineage>
        <taxon>Eukaryota</taxon>
        <taxon>Metazoa</taxon>
        <taxon>Hemichordata</taxon>
        <taxon>Enteropneusta</taxon>
        <taxon>Harrimaniidae</taxon>
        <taxon>Saccoglossus</taxon>
    </lineage>
</organism>
<dbReference type="EC" id="3.2.1.4" evidence="3"/>
<keyword evidence="7" id="KW-0326">Glycosidase</keyword>
<dbReference type="InterPro" id="IPR012341">
    <property type="entry name" value="6hp_glycosidase-like_sf"/>
</dbReference>
<feature type="domain" description="Glycoside hydrolase family 9" evidence="10">
    <location>
        <begin position="73"/>
        <end position="255"/>
    </location>
</feature>
<keyword evidence="8" id="KW-0624">Polysaccharide degradation</keyword>
<evidence type="ECO:0000256" key="1">
    <source>
        <dbReference type="ARBA" id="ARBA00000966"/>
    </source>
</evidence>
<feature type="chain" id="PRO_5045507098" description="cellulase" evidence="9">
    <location>
        <begin position="18"/>
        <end position="270"/>
    </location>
</feature>
<evidence type="ECO:0000256" key="4">
    <source>
        <dbReference type="ARBA" id="ARBA00022801"/>
    </source>
</evidence>
<evidence type="ECO:0000256" key="7">
    <source>
        <dbReference type="ARBA" id="ARBA00023295"/>
    </source>
</evidence>